<dbReference type="PANTHER" id="PTHR42829">
    <property type="entry name" value="NADH-UBIQUINONE OXIDOREDUCTASE CHAIN 5"/>
    <property type="match status" value="1"/>
</dbReference>
<evidence type="ECO:0000256" key="6">
    <source>
        <dbReference type="RuleBase" id="RU000320"/>
    </source>
</evidence>
<comment type="subcellular location">
    <subcellularLocation>
        <location evidence="2">Endomembrane system</location>
        <topology evidence="2">Multi-pass membrane protein</topology>
    </subcellularLocation>
    <subcellularLocation>
        <location evidence="6">Membrane</location>
        <topology evidence="6">Multi-pass membrane protein</topology>
    </subcellularLocation>
</comment>
<dbReference type="PRINTS" id="PR01435">
    <property type="entry name" value="NPOXDRDTASE5"/>
</dbReference>
<evidence type="ECO:0000256" key="3">
    <source>
        <dbReference type="ARBA" id="ARBA00022692"/>
    </source>
</evidence>
<keyword evidence="11" id="KW-0560">Oxidoreductase</keyword>
<evidence type="ECO:0000259" key="10">
    <source>
        <dbReference type="Pfam" id="PF00662"/>
    </source>
</evidence>
<feature type="transmembrane region" description="Helical" evidence="8">
    <location>
        <begin position="344"/>
        <end position="362"/>
    </location>
</feature>
<dbReference type="Proteomes" id="UP000193778">
    <property type="component" value="Unassembled WGS sequence"/>
</dbReference>
<feature type="transmembrane region" description="Helical" evidence="8">
    <location>
        <begin position="6"/>
        <end position="23"/>
    </location>
</feature>
<proteinExistence type="predicted"/>
<dbReference type="NCBIfam" id="NF005141">
    <property type="entry name" value="PRK06590.1"/>
    <property type="match status" value="1"/>
</dbReference>
<organism evidence="11 12">
    <name type="scientific">Ruegeria meonggei</name>
    <dbReference type="NCBI Taxonomy" id="1446476"/>
    <lineage>
        <taxon>Bacteria</taxon>
        <taxon>Pseudomonadati</taxon>
        <taxon>Pseudomonadota</taxon>
        <taxon>Alphaproteobacteria</taxon>
        <taxon>Rhodobacterales</taxon>
        <taxon>Roseobacteraceae</taxon>
        <taxon>Ruegeria</taxon>
    </lineage>
</organism>
<feature type="transmembrane region" description="Helical" evidence="8">
    <location>
        <begin position="593"/>
        <end position="612"/>
    </location>
</feature>
<dbReference type="RefSeq" id="WP_085821133.1">
    <property type="nucleotide sequence ID" value="NZ_FWFP01000002.1"/>
</dbReference>
<dbReference type="PANTHER" id="PTHR42829:SF2">
    <property type="entry name" value="NADH-UBIQUINONE OXIDOREDUCTASE CHAIN 5"/>
    <property type="match status" value="1"/>
</dbReference>
<feature type="transmembrane region" description="Helical" evidence="8">
    <location>
        <begin position="181"/>
        <end position="204"/>
    </location>
</feature>
<dbReference type="GO" id="GO:0015990">
    <property type="term" value="P:electron transport coupled proton transport"/>
    <property type="evidence" value="ECO:0007669"/>
    <property type="project" value="TreeGrafter"/>
</dbReference>
<feature type="domain" description="NADH:quinone oxidoreductase/Mrp antiporter transmembrane" evidence="9">
    <location>
        <begin position="135"/>
        <end position="439"/>
    </location>
</feature>
<dbReference type="GO" id="GO:0042773">
    <property type="term" value="P:ATP synthesis coupled electron transport"/>
    <property type="evidence" value="ECO:0007669"/>
    <property type="project" value="InterPro"/>
</dbReference>
<dbReference type="InterPro" id="IPR003945">
    <property type="entry name" value="NU5C-like"/>
</dbReference>
<dbReference type="GO" id="GO:0003954">
    <property type="term" value="F:NADH dehydrogenase activity"/>
    <property type="evidence" value="ECO:0007669"/>
    <property type="project" value="TreeGrafter"/>
</dbReference>
<reference evidence="12" key="1">
    <citation type="submission" date="2017-03" db="EMBL/GenBank/DDBJ databases">
        <authorList>
            <person name="Rodrigo-Torres L."/>
            <person name="Arahal R.D."/>
            <person name="Lucena T."/>
        </authorList>
    </citation>
    <scope>NUCLEOTIDE SEQUENCE [LARGE SCALE GENOMIC DNA]</scope>
    <source>
        <strain evidence="12">CECT 8411</strain>
    </source>
</reference>
<evidence type="ECO:0000256" key="8">
    <source>
        <dbReference type="SAM" id="Phobius"/>
    </source>
</evidence>
<feature type="transmembrane region" description="Helical" evidence="8">
    <location>
        <begin position="141"/>
        <end position="160"/>
    </location>
</feature>
<evidence type="ECO:0000313" key="12">
    <source>
        <dbReference type="Proteomes" id="UP000193778"/>
    </source>
</evidence>
<sequence>METTILFAPLVGALICGFGWRFIGEKAAMWTATGLLFLACLLSWIIFFTFDGHTQQIEIMRWIESGSLSTSWAVRLDRLTAIMLIVVTTVSALVHLYSFGYMDNDPQWREGESYKPRFFAYLSFFTFAMLMLVTADNLVQMFFGWEGVGVASYLLIGFYYRKPTANAAAMKAFIVNRVGDFGFALGIFALFLLTDSINFSDIFASAPKLAETQLHFLWGEWSAIEVICVLLFIGAMGKSAQLILHTWLPDAMEGPTPVSALIHAATMVTAGVFLICRMSPLMEFAPGATGFITFLGASTAFFAATVGLVQTDIKRVIAYSTCSQLGYMFVAAGVGMYSAAMFHLLTHAFFKALLFLGAGSVIHAMHHEQEMTEYGGLRKKIPFTFAAMMIGTLAITGVGIPLTQIGFAGFLSKDAIIESAFAGGTGYAFWMLVIAAAFTSFYSWRLIFLTFYGEERGDKHTHEHAHESPMSMLVPLGVLSLGAVFAGMIWYGNFFGHADKVGKFYGIPVAEASEHAEAGDHGTADATHGDDTHADEAHADDGHGDDAAHDEKAAHGGDHHYVFAGEPGEGAIYMGPDNHVLDDAHAAPKWVKVSPFVAMALGFFVAYWFYIVNTSLPARLAANQRPLYLFLLNKWYFDEIYDAIFVKPTLAIGRFLWKRGDGNTIDGFLNGIAMGVVPFFTRLAGKAQTGYIFTYAFWMVLGLAALVTWMSIGGGAH</sequence>
<dbReference type="OrthoDB" id="9811798at2"/>
<dbReference type="InterPro" id="IPR001516">
    <property type="entry name" value="Proton_antipo_N"/>
</dbReference>
<dbReference type="Pfam" id="PF00361">
    <property type="entry name" value="Proton_antipo_M"/>
    <property type="match status" value="1"/>
</dbReference>
<dbReference type="Gene3D" id="1.20.5.2700">
    <property type="match status" value="1"/>
</dbReference>
<dbReference type="GO" id="GO:0016020">
    <property type="term" value="C:membrane"/>
    <property type="evidence" value="ECO:0007669"/>
    <property type="project" value="UniProtKB-SubCell"/>
</dbReference>
<keyword evidence="12" id="KW-1185">Reference proteome</keyword>
<dbReference type="GO" id="GO:0008137">
    <property type="term" value="F:NADH dehydrogenase (ubiquinone) activity"/>
    <property type="evidence" value="ECO:0007669"/>
    <property type="project" value="InterPro"/>
</dbReference>
<dbReference type="NCBIfam" id="TIGR01974">
    <property type="entry name" value="NDH_I_L"/>
    <property type="match status" value="1"/>
</dbReference>
<dbReference type="EC" id="1.6.5.11" evidence="11"/>
<feature type="domain" description="NADH-Ubiquinone oxidoreductase (complex I) chain 5 N-terminal" evidence="10">
    <location>
        <begin position="62"/>
        <end position="109"/>
    </location>
</feature>
<feature type="region of interest" description="Disordered" evidence="7">
    <location>
        <begin position="516"/>
        <end position="553"/>
    </location>
</feature>
<feature type="transmembrane region" description="Helical" evidence="8">
    <location>
        <begin position="287"/>
        <end position="309"/>
    </location>
</feature>
<evidence type="ECO:0000256" key="2">
    <source>
        <dbReference type="ARBA" id="ARBA00004127"/>
    </source>
</evidence>
<gene>
    <name evidence="11" type="primary">nuoL</name>
    <name evidence="11" type="ORF">RUM8411_00568</name>
</gene>
<evidence type="ECO:0000256" key="1">
    <source>
        <dbReference type="ARBA" id="ARBA00002378"/>
    </source>
</evidence>
<dbReference type="Pfam" id="PF00662">
    <property type="entry name" value="Proton_antipo_N"/>
    <property type="match status" value="1"/>
</dbReference>
<keyword evidence="3 6" id="KW-0812">Transmembrane</keyword>
<feature type="transmembrane region" description="Helical" evidence="8">
    <location>
        <begin position="258"/>
        <end position="275"/>
    </location>
</feature>
<feature type="transmembrane region" description="Helical" evidence="8">
    <location>
        <begin position="383"/>
        <end position="407"/>
    </location>
</feature>
<evidence type="ECO:0000256" key="4">
    <source>
        <dbReference type="ARBA" id="ARBA00022989"/>
    </source>
</evidence>
<dbReference type="GO" id="GO:0012505">
    <property type="term" value="C:endomembrane system"/>
    <property type="evidence" value="ECO:0007669"/>
    <property type="project" value="UniProtKB-SubCell"/>
</dbReference>
<feature type="transmembrane region" description="Helical" evidence="8">
    <location>
        <begin position="79"/>
        <end position="97"/>
    </location>
</feature>
<evidence type="ECO:0000256" key="7">
    <source>
        <dbReference type="SAM" id="MobiDB-lite"/>
    </source>
</evidence>
<feature type="transmembrane region" description="Helical" evidence="8">
    <location>
        <begin position="216"/>
        <end position="237"/>
    </location>
</feature>
<keyword evidence="4 8" id="KW-1133">Transmembrane helix</keyword>
<name>A0A1X6YE75_9RHOB</name>
<feature type="transmembrane region" description="Helical" evidence="8">
    <location>
        <begin position="30"/>
        <end position="50"/>
    </location>
</feature>
<feature type="transmembrane region" description="Helical" evidence="8">
    <location>
        <begin position="692"/>
        <end position="712"/>
    </location>
</feature>
<feature type="transmembrane region" description="Helical" evidence="8">
    <location>
        <begin position="118"/>
        <end position="135"/>
    </location>
</feature>
<evidence type="ECO:0000256" key="5">
    <source>
        <dbReference type="ARBA" id="ARBA00023136"/>
    </source>
</evidence>
<feature type="transmembrane region" description="Helical" evidence="8">
    <location>
        <begin position="473"/>
        <end position="491"/>
    </location>
</feature>
<comment type="function">
    <text evidence="1">NDH-1 shuttles electrons from NADH, via FMN and iron-sulfur (Fe-S) centers, to quinones in the respiratory chain. The immediate electron acceptor for the enzyme in this species is believed to be ubiquinone. Couples the redox reaction to proton translocation (for every two electrons transferred, four hydrogen ions are translocated across the cytoplasmic membrane), and thus conserves the redox energy in a proton gradient.</text>
</comment>
<dbReference type="InterPro" id="IPR001750">
    <property type="entry name" value="ND/Mrp_TM"/>
</dbReference>
<evidence type="ECO:0000313" key="11">
    <source>
        <dbReference type="EMBL" id="SLN18032.1"/>
    </source>
</evidence>
<dbReference type="PRINTS" id="PR01434">
    <property type="entry name" value="NADHDHGNASE5"/>
</dbReference>
<accession>A0A1X6YE75</accession>
<dbReference type="EMBL" id="FWFP01000002">
    <property type="protein sequence ID" value="SLN18032.1"/>
    <property type="molecule type" value="Genomic_DNA"/>
</dbReference>
<evidence type="ECO:0000259" key="9">
    <source>
        <dbReference type="Pfam" id="PF00361"/>
    </source>
</evidence>
<dbReference type="InterPro" id="IPR018393">
    <property type="entry name" value="NADHpl_OxRdtase_5_subgr"/>
</dbReference>
<protein>
    <submittedName>
        <fullName evidence="11">NADH-quinone oxidoreductase subunit L</fullName>
        <ecNumber evidence="11">1.6.5.11</ecNumber>
    </submittedName>
</protein>
<dbReference type="AlphaFoldDB" id="A0A1X6YE75"/>
<feature type="transmembrane region" description="Helical" evidence="8">
    <location>
        <begin position="427"/>
        <end position="452"/>
    </location>
</feature>
<feature type="transmembrane region" description="Helical" evidence="8">
    <location>
        <begin position="316"/>
        <end position="338"/>
    </location>
</feature>
<keyword evidence="5 8" id="KW-0472">Membrane</keyword>